<feature type="region of interest" description="Disordered" evidence="4">
    <location>
        <begin position="198"/>
        <end position="217"/>
    </location>
</feature>
<protein>
    <recommendedName>
        <fullName evidence="6">MalT-like TPR region domain-containing protein</fullName>
    </recommendedName>
</protein>
<dbReference type="InterPro" id="IPR019734">
    <property type="entry name" value="TPR_rpt"/>
</dbReference>
<organism evidence="5">
    <name type="scientific">Trieres chinensis</name>
    <name type="common">Marine centric diatom</name>
    <name type="synonym">Odontella sinensis</name>
    <dbReference type="NCBI Taxonomy" id="1514140"/>
    <lineage>
        <taxon>Eukaryota</taxon>
        <taxon>Sar</taxon>
        <taxon>Stramenopiles</taxon>
        <taxon>Ochrophyta</taxon>
        <taxon>Bacillariophyta</taxon>
        <taxon>Mediophyceae</taxon>
        <taxon>Biddulphiophycidae</taxon>
        <taxon>Eupodiscales</taxon>
        <taxon>Parodontellaceae</taxon>
        <taxon>Trieres</taxon>
    </lineage>
</organism>
<keyword evidence="2 3" id="KW-0802">TPR repeat</keyword>
<dbReference type="Pfam" id="PF13181">
    <property type="entry name" value="TPR_8"/>
    <property type="match status" value="1"/>
</dbReference>
<dbReference type="Gene3D" id="1.25.40.10">
    <property type="entry name" value="Tetratricopeptide repeat domain"/>
    <property type="match status" value="2"/>
</dbReference>
<feature type="region of interest" description="Disordered" evidence="4">
    <location>
        <begin position="142"/>
        <end position="176"/>
    </location>
</feature>
<evidence type="ECO:0000256" key="2">
    <source>
        <dbReference type="ARBA" id="ARBA00022803"/>
    </source>
</evidence>
<feature type="compositionally biased region" description="Basic and acidic residues" evidence="4">
    <location>
        <begin position="29"/>
        <end position="45"/>
    </location>
</feature>
<evidence type="ECO:0000313" key="5">
    <source>
        <dbReference type="EMBL" id="CAD9333059.1"/>
    </source>
</evidence>
<keyword evidence="1" id="KW-0677">Repeat</keyword>
<feature type="compositionally biased region" description="Basic and acidic residues" evidence="4">
    <location>
        <begin position="162"/>
        <end position="172"/>
    </location>
</feature>
<reference evidence="5" key="1">
    <citation type="submission" date="2021-01" db="EMBL/GenBank/DDBJ databases">
        <authorList>
            <person name="Corre E."/>
            <person name="Pelletier E."/>
            <person name="Niang G."/>
            <person name="Scheremetjew M."/>
            <person name="Finn R."/>
            <person name="Kale V."/>
            <person name="Holt S."/>
            <person name="Cochrane G."/>
            <person name="Meng A."/>
            <person name="Brown T."/>
            <person name="Cohen L."/>
        </authorList>
    </citation>
    <scope>NUCLEOTIDE SEQUENCE</scope>
    <source>
        <strain evidence="5">Grunow 1884</strain>
    </source>
</reference>
<sequence length="534" mass="59711">MAMVAMSMMMMNSPTLNHRPPAPPGRLNSNEKQKTRGRSREPSERKKSKKYSGKKPSKKSKQPLPESPTSVSSVPHVTAQEADNSSHYSGDNSSSSQSSPFALLEDYNNLSSFTVWLEGNSGAEKDGAGDPKHHGCVSALINSVRNSNERDVSKPKSHNKSRTVDVSREESKGATSPFALGHVQEDLLHKVSSWPDKREHGATYGDADSGGGMSLSHHVTEGRKLHDLAVAHLEREELQEALSVFKKMLSVQRKKHGDFHHTVGVCLHNLGIVYIRTGDYVKAEKALKEAVHVRKVVLGVDHDDVAATQIKLGTVSLYLQQFDVGLSAYRDALRILRKHRGHYDPKVAEILSRIGFLYFQAGELLASQASFEESLDIYQTIQSGDELVKHAFAETLCNVGTIQTKKKQFDCAIASFQKALMLQHEVMGSDNPTAIATMDNLAFSFSKNRNYEQAVQVYNTMLRSQLSYYGHYHEEYSRTLSKICLLQEKQKNFEGAFECTQEILELQKRTLPPNHPTLLLTKTTLERYKKIICR</sequence>
<dbReference type="PROSITE" id="PS50005">
    <property type="entry name" value="TPR"/>
    <property type="match status" value="1"/>
</dbReference>
<evidence type="ECO:0000256" key="3">
    <source>
        <dbReference type="PROSITE-ProRule" id="PRU00339"/>
    </source>
</evidence>
<evidence type="ECO:0000256" key="4">
    <source>
        <dbReference type="SAM" id="MobiDB-lite"/>
    </source>
</evidence>
<dbReference type="InterPro" id="IPR011990">
    <property type="entry name" value="TPR-like_helical_dom_sf"/>
</dbReference>
<feature type="region of interest" description="Disordered" evidence="4">
    <location>
        <begin position="12"/>
        <end position="100"/>
    </location>
</feature>
<dbReference type="PANTHER" id="PTHR45641">
    <property type="entry name" value="TETRATRICOPEPTIDE REPEAT PROTEIN (AFU_ORTHOLOGUE AFUA_6G03870)"/>
    <property type="match status" value="1"/>
</dbReference>
<accession>A0A7S2EF84</accession>
<dbReference type="AlphaFoldDB" id="A0A7S2EF84"/>
<feature type="compositionally biased region" description="Low complexity" evidence="4">
    <location>
        <begin position="85"/>
        <end position="99"/>
    </location>
</feature>
<dbReference type="Pfam" id="PF13424">
    <property type="entry name" value="TPR_12"/>
    <property type="match status" value="2"/>
</dbReference>
<dbReference type="SMART" id="SM00028">
    <property type="entry name" value="TPR"/>
    <property type="match status" value="7"/>
</dbReference>
<feature type="compositionally biased region" description="Low complexity" evidence="4">
    <location>
        <begin position="63"/>
        <end position="77"/>
    </location>
</feature>
<feature type="repeat" description="TPR" evidence="3">
    <location>
        <begin position="393"/>
        <end position="426"/>
    </location>
</feature>
<name>A0A7S2EF84_TRICV</name>
<evidence type="ECO:0000256" key="1">
    <source>
        <dbReference type="ARBA" id="ARBA00022737"/>
    </source>
</evidence>
<feature type="compositionally biased region" description="Basic residues" evidence="4">
    <location>
        <begin position="46"/>
        <end position="61"/>
    </location>
</feature>
<dbReference type="SUPFAM" id="SSF81901">
    <property type="entry name" value="HCP-like"/>
    <property type="match status" value="1"/>
</dbReference>
<proteinExistence type="predicted"/>
<dbReference type="PANTHER" id="PTHR45641:SF19">
    <property type="entry name" value="NEPHROCYSTIN-3"/>
    <property type="match status" value="1"/>
</dbReference>
<gene>
    <name evidence="5" type="ORF">OSIN01602_LOCUS6920</name>
</gene>
<evidence type="ECO:0008006" key="6">
    <source>
        <dbReference type="Google" id="ProtNLM"/>
    </source>
</evidence>
<dbReference type="EMBL" id="HBGO01012451">
    <property type="protein sequence ID" value="CAD9333059.1"/>
    <property type="molecule type" value="Transcribed_RNA"/>
</dbReference>